<feature type="transmembrane region" description="Helical" evidence="6">
    <location>
        <begin position="99"/>
        <end position="117"/>
    </location>
</feature>
<evidence type="ECO:0000256" key="3">
    <source>
        <dbReference type="ARBA" id="ARBA00022692"/>
    </source>
</evidence>
<evidence type="ECO:0000313" key="7">
    <source>
        <dbReference type="EMBL" id="TQM75543.1"/>
    </source>
</evidence>
<keyword evidence="3 6" id="KW-0812">Transmembrane</keyword>
<proteinExistence type="inferred from homology"/>
<comment type="subcellular location">
    <subcellularLocation>
        <location evidence="6">Cell membrane</location>
        <topology evidence="6">Multi-pass membrane protein</topology>
    </subcellularLocation>
    <subcellularLocation>
        <location evidence="1">Membrane</location>
        <topology evidence="1">Multi-pass membrane protein</topology>
    </subcellularLocation>
</comment>
<dbReference type="Pfam" id="PF01925">
    <property type="entry name" value="TauE"/>
    <property type="match status" value="1"/>
</dbReference>
<comment type="caution">
    <text evidence="7">The sequence shown here is derived from an EMBL/GenBank/DDBJ whole genome shotgun (WGS) entry which is preliminary data.</text>
</comment>
<keyword evidence="4 6" id="KW-1133">Transmembrane helix</keyword>
<evidence type="ECO:0000256" key="6">
    <source>
        <dbReference type="RuleBase" id="RU363041"/>
    </source>
</evidence>
<evidence type="ECO:0000256" key="2">
    <source>
        <dbReference type="ARBA" id="ARBA00009142"/>
    </source>
</evidence>
<comment type="similarity">
    <text evidence="2 6">Belongs to the 4-toluene sulfonate uptake permease (TSUP) (TC 2.A.102) family.</text>
</comment>
<protein>
    <recommendedName>
        <fullName evidence="6">Probable membrane transporter protein</fullName>
    </recommendedName>
</protein>
<gene>
    <name evidence="7" type="ORF">FHX40_2254</name>
</gene>
<reference evidence="7 8" key="1">
    <citation type="submission" date="2019-06" db="EMBL/GenBank/DDBJ databases">
        <title>Sequencing the genomes of 1000 actinobacteria strains.</title>
        <authorList>
            <person name="Klenk H.-P."/>
        </authorList>
    </citation>
    <scope>NUCLEOTIDE SEQUENCE [LARGE SCALE GENOMIC DNA]</scope>
    <source>
        <strain evidence="7 8">DSM 43186</strain>
    </source>
</reference>
<evidence type="ECO:0000256" key="4">
    <source>
        <dbReference type="ARBA" id="ARBA00022989"/>
    </source>
</evidence>
<feature type="transmembrane region" description="Helical" evidence="6">
    <location>
        <begin position="137"/>
        <end position="160"/>
    </location>
</feature>
<dbReference type="AlphaFoldDB" id="A0A543IY83"/>
<keyword evidence="8" id="KW-1185">Reference proteome</keyword>
<dbReference type="PANTHER" id="PTHR43701:SF12">
    <property type="entry name" value="MEMBRANE TRANSPORTER PROTEIN YTNM-RELATED"/>
    <property type="match status" value="1"/>
</dbReference>
<organism evidence="7 8">
    <name type="scientific">Thermopolyspora flexuosa</name>
    <dbReference type="NCBI Taxonomy" id="103836"/>
    <lineage>
        <taxon>Bacteria</taxon>
        <taxon>Bacillati</taxon>
        <taxon>Actinomycetota</taxon>
        <taxon>Actinomycetes</taxon>
        <taxon>Streptosporangiales</taxon>
        <taxon>Streptosporangiaceae</taxon>
        <taxon>Thermopolyspora</taxon>
    </lineage>
</organism>
<sequence>MVRSLILLGLVGFAAQLVDGSLGMAYGVTSTTLLLAIGTNPAAASATVHLAEIGTTLASGISHWRFDNVDWKVIAKIGIPGALGAFAGATFLSSLSTEVAAPIMSIILLALGVYILVRFTAFGLSRDNLGKPLRKRFLAPLGLFAGFIDATGGGGWGPVGTPALLASGRIPPRKVIGSIDTSEFLIAIAASIGFFVGLGSENIDFAWVAVLLAGGVIAAPIAAWLVRHIPPRILGSAVGGLIILTNTRTLLRSDWVDAPGNVQTIAYVAIAVIWAAAVAYSVREYRRHKEQESVEAIEAELRRREAEEPTPA</sequence>
<name>A0A543IY83_9ACTN</name>
<feature type="transmembrane region" description="Helical" evidence="6">
    <location>
        <begin position="181"/>
        <end position="199"/>
    </location>
</feature>
<feature type="transmembrane region" description="Helical" evidence="6">
    <location>
        <begin position="263"/>
        <end position="282"/>
    </location>
</feature>
<evidence type="ECO:0000256" key="5">
    <source>
        <dbReference type="ARBA" id="ARBA00023136"/>
    </source>
</evidence>
<dbReference type="InterPro" id="IPR002781">
    <property type="entry name" value="TM_pro_TauE-like"/>
</dbReference>
<dbReference type="EMBL" id="VFPQ01000001">
    <property type="protein sequence ID" value="TQM75543.1"/>
    <property type="molecule type" value="Genomic_DNA"/>
</dbReference>
<dbReference type="Proteomes" id="UP000319213">
    <property type="component" value="Unassembled WGS sequence"/>
</dbReference>
<feature type="transmembrane region" description="Helical" evidence="6">
    <location>
        <begin position="73"/>
        <end position="92"/>
    </location>
</feature>
<evidence type="ECO:0000256" key="1">
    <source>
        <dbReference type="ARBA" id="ARBA00004141"/>
    </source>
</evidence>
<dbReference type="GO" id="GO:0005886">
    <property type="term" value="C:plasma membrane"/>
    <property type="evidence" value="ECO:0007669"/>
    <property type="project" value="UniProtKB-SubCell"/>
</dbReference>
<keyword evidence="6" id="KW-1003">Cell membrane</keyword>
<accession>A0A543IY83</accession>
<dbReference type="PANTHER" id="PTHR43701">
    <property type="entry name" value="MEMBRANE TRANSPORTER PROTEIN MJ0441-RELATED"/>
    <property type="match status" value="1"/>
</dbReference>
<feature type="transmembrane region" description="Helical" evidence="6">
    <location>
        <begin position="205"/>
        <end position="226"/>
    </location>
</feature>
<evidence type="ECO:0000313" key="8">
    <source>
        <dbReference type="Proteomes" id="UP000319213"/>
    </source>
</evidence>
<keyword evidence="5 6" id="KW-0472">Membrane</keyword>
<dbReference type="InterPro" id="IPR051598">
    <property type="entry name" value="TSUP/Inactive_protease-like"/>
</dbReference>